<gene>
    <name evidence="2" type="ORF">DYS74_17930</name>
</gene>
<organism evidence="2 3">
    <name type="scientific">Paenirhodobacter hankyongi</name>
    <dbReference type="NCBI Taxonomy" id="2294033"/>
    <lineage>
        <taxon>Bacteria</taxon>
        <taxon>Pseudomonadati</taxon>
        <taxon>Pseudomonadota</taxon>
        <taxon>Alphaproteobacteria</taxon>
        <taxon>Rhodobacterales</taxon>
        <taxon>Rhodobacter group</taxon>
        <taxon>Paenirhodobacter</taxon>
    </lineage>
</organism>
<dbReference type="Proteomes" id="UP000279673">
    <property type="component" value="Unassembled WGS sequence"/>
</dbReference>
<protein>
    <submittedName>
        <fullName evidence="2">Glycine zipper family protein</fullName>
    </submittedName>
</protein>
<sequence length="146" mass="15465">MFRKPAALLCAGSFLFLAACEPVQPLSEYRPAVDPGKTNQARYEKDLQACRAVALQVEADYKERQQKEMGKNLAAGLIVGALVGAAAGTNTGYRNDYILTGAAVGAAAGAGSGDYDHDLVTYGPRRVVDRCMAGRGYTLLTDFGRG</sequence>
<dbReference type="RefSeq" id="WP_121534995.1">
    <property type="nucleotide sequence ID" value="NZ_RCHI01000029.1"/>
</dbReference>
<dbReference type="AlphaFoldDB" id="A0A421BJ36"/>
<feature type="chain" id="PRO_5019565055" evidence="1">
    <location>
        <begin position="19"/>
        <end position="146"/>
    </location>
</feature>
<evidence type="ECO:0000256" key="1">
    <source>
        <dbReference type="SAM" id="SignalP"/>
    </source>
</evidence>
<proteinExistence type="predicted"/>
<dbReference type="EMBL" id="RCHI01000029">
    <property type="protein sequence ID" value="RLL61554.1"/>
    <property type="molecule type" value="Genomic_DNA"/>
</dbReference>
<dbReference type="PROSITE" id="PS51257">
    <property type="entry name" value="PROKAR_LIPOPROTEIN"/>
    <property type="match status" value="1"/>
</dbReference>
<reference evidence="2 3" key="1">
    <citation type="submission" date="2018-10" db="EMBL/GenBank/DDBJ databases">
        <title>Rhodobacter sp . BO-81.</title>
        <authorList>
            <person name="Im W.T."/>
        </authorList>
    </citation>
    <scope>NUCLEOTIDE SEQUENCE [LARGE SCALE GENOMIC DNA]</scope>
    <source>
        <strain evidence="2 3">BO-81</strain>
    </source>
</reference>
<comment type="caution">
    <text evidence="2">The sequence shown here is derived from an EMBL/GenBank/DDBJ whole genome shotgun (WGS) entry which is preliminary data.</text>
</comment>
<keyword evidence="1" id="KW-0732">Signal</keyword>
<feature type="signal peptide" evidence="1">
    <location>
        <begin position="1"/>
        <end position="18"/>
    </location>
</feature>
<evidence type="ECO:0000313" key="3">
    <source>
        <dbReference type="Proteomes" id="UP000279673"/>
    </source>
</evidence>
<evidence type="ECO:0000313" key="2">
    <source>
        <dbReference type="EMBL" id="RLL61554.1"/>
    </source>
</evidence>
<accession>A0A421BJ36</accession>
<name>A0A421BJ36_9RHOB</name>
<keyword evidence="3" id="KW-1185">Reference proteome</keyword>